<accession>A0A973A9A6</accession>
<dbReference type="AlphaFoldDB" id="A0A973A9A6"/>
<dbReference type="InterPro" id="IPR013108">
    <property type="entry name" value="Amidohydro_3"/>
</dbReference>
<dbReference type="Pfam" id="PF07969">
    <property type="entry name" value="Amidohydro_3"/>
    <property type="match status" value="1"/>
</dbReference>
<comment type="caution">
    <text evidence="2">The sequence shown here is derived from an EMBL/GenBank/DDBJ whole genome shotgun (WGS) entry which is preliminary data.</text>
</comment>
<dbReference type="PANTHER" id="PTHR11647">
    <property type="entry name" value="HYDRANTOINASE/DIHYDROPYRIMIDINASE FAMILY MEMBER"/>
    <property type="match status" value="1"/>
</dbReference>
<dbReference type="GO" id="GO:0005829">
    <property type="term" value="C:cytosol"/>
    <property type="evidence" value="ECO:0007669"/>
    <property type="project" value="TreeGrafter"/>
</dbReference>
<dbReference type="Proteomes" id="UP000754644">
    <property type="component" value="Unassembled WGS sequence"/>
</dbReference>
<evidence type="ECO:0000313" key="2">
    <source>
        <dbReference type="EMBL" id="NQV64561.1"/>
    </source>
</evidence>
<dbReference type="Gene3D" id="3.20.20.140">
    <property type="entry name" value="Metal-dependent hydrolases"/>
    <property type="match status" value="1"/>
</dbReference>
<dbReference type="SUPFAM" id="SSF51556">
    <property type="entry name" value="Metallo-dependent hydrolases"/>
    <property type="match status" value="1"/>
</dbReference>
<protein>
    <submittedName>
        <fullName evidence="2">Amidohydrolase family protein</fullName>
    </submittedName>
</protein>
<feature type="domain" description="Amidohydrolase 3" evidence="1">
    <location>
        <begin position="43"/>
        <end position="570"/>
    </location>
</feature>
<evidence type="ECO:0000313" key="3">
    <source>
        <dbReference type="Proteomes" id="UP000754644"/>
    </source>
</evidence>
<dbReference type="PANTHER" id="PTHR11647:SF1">
    <property type="entry name" value="COLLAPSIN RESPONSE MEDIATOR PROTEIN"/>
    <property type="match status" value="1"/>
</dbReference>
<sequence>MQDYLIKSGTIIDGTGAPAYQADISIKDGLITAIGRLDVEAIQTLDATGAIVTPGWVDIHTHYDGQVTWDSEMNPSASHGVSTIVMGNCGVGFAPVAPSGHRDLIELMEGVEDIPGTALYEGMPWGAWETYPEYLDFLAGREYALDISSLVAHGAVRNYVMGARGRDNEAATEQDMAQMQALVTEALNAGAVGFSTSRILGHRSTRGEPVPGTFANDAEILAIAAGALKRAGKGVFQIIPSSTLGSGAANGGEPNSLDAEVALIQQVSEVSGRPTTFTLFQVDEWTHKWREVIDTIKAGNMKAGDSAGKVYPQVGSRPTGIVLGLKTYHSFMRKPTYLKLKHLPFEELLAAMRTTEVKAALLTETSVPHEFPGTMENGIAQAELNFDQTYVLDQTMDYEPTQAQSFSALAAAKQQNSWEFFYDYLVAADGCQNAVMFFTNYSDHNLDAVHDMLMDTTTVTGLSDAGAHVSLIFDAVAPTYQLTYWGRDRTRGPILPLPHLIHRQTLKNAQLFGFHDRGSLEIGKRADINVIDFDNLKLGNMQLHHDLPAGGARFLQGASGYIATLVNGVQTRSHDQDTGARPGRLLRS</sequence>
<proteinExistence type="predicted"/>
<dbReference type="InterPro" id="IPR032466">
    <property type="entry name" value="Metal_Hydrolase"/>
</dbReference>
<dbReference type="SUPFAM" id="SSF51338">
    <property type="entry name" value="Composite domain of metallo-dependent hydrolases"/>
    <property type="match status" value="1"/>
</dbReference>
<gene>
    <name evidence="2" type="ORF">HQ497_04265</name>
</gene>
<reference evidence="2" key="1">
    <citation type="submission" date="2020-05" db="EMBL/GenBank/DDBJ databases">
        <title>Sulfur intermediates as new biogeochemical hubs in an aquatic model microbial ecosystem.</title>
        <authorList>
            <person name="Vigneron A."/>
        </authorList>
    </citation>
    <scope>NUCLEOTIDE SEQUENCE</scope>
    <source>
        <strain evidence="2">Bin.250</strain>
    </source>
</reference>
<dbReference type="GO" id="GO:0016812">
    <property type="term" value="F:hydrolase activity, acting on carbon-nitrogen (but not peptide) bonds, in cyclic amides"/>
    <property type="evidence" value="ECO:0007669"/>
    <property type="project" value="TreeGrafter"/>
</dbReference>
<evidence type="ECO:0000259" key="1">
    <source>
        <dbReference type="Pfam" id="PF07969"/>
    </source>
</evidence>
<name>A0A973A9A6_9GAMM</name>
<organism evidence="2 3">
    <name type="scientific">SAR86 cluster bacterium</name>
    <dbReference type="NCBI Taxonomy" id="2030880"/>
    <lineage>
        <taxon>Bacteria</taxon>
        <taxon>Pseudomonadati</taxon>
        <taxon>Pseudomonadota</taxon>
        <taxon>Gammaproteobacteria</taxon>
        <taxon>SAR86 cluster</taxon>
    </lineage>
</organism>
<dbReference type="InterPro" id="IPR050378">
    <property type="entry name" value="Metallo-dep_Hydrolases_sf"/>
</dbReference>
<dbReference type="EMBL" id="JABMOJ010000154">
    <property type="protein sequence ID" value="NQV64561.1"/>
    <property type="molecule type" value="Genomic_DNA"/>
</dbReference>
<dbReference type="InterPro" id="IPR011059">
    <property type="entry name" value="Metal-dep_hydrolase_composite"/>
</dbReference>